<evidence type="ECO:0000313" key="1">
    <source>
        <dbReference type="EMBL" id="OGY17842.1"/>
    </source>
</evidence>
<dbReference type="EMBL" id="MHCJ01000006">
    <property type="protein sequence ID" value="OGY17842.1"/>
    <property type="molecule type" value="Genomic_DNA"/>
</dbReference>
<comment type="caution">
    <text evidence="1">The sequence shown here is derived from an EMBL/GenBank/DDBJ whole genome shotgun (WGS) entry which is preliminary data.</text>
</comment>
<gene>
    <name evidence="1" type="ORF">A2786_00770</name>
</gene>
<name>A0A1G1VR21_9BACT</name>
<evidence type="ECO:0000313" key="2">
    <source>
        <dbReference type="Proteomes" id="UP000179233"/>
    </source>
</evidence>
<organism evidence="1 2">
    <name type="scientific">Candidatus Chisholmbacteria bacterium RIFCSPHIGHO2_01_FULL_52_32</name>
    <dbReference type="NCBI Taxonomy" id="1797591"/>
    <lineage>
        <taxon>Bacteria</taxon>
        <taxon>Candidatus Chisholmiibacteriota</taxon>
    </lineage>
</organism>
<dbReference type="Proteomes" id="UP000179233">
    <property type="component" value="Unassembled WGS sequence"/>
</dbReference>
<reference evidence="1 2" key="1">
    <citation type="journal article" date="2016" name="Nat. Commun.">
        <title>Thousands of microbial genomes shed light on interconnected biogeochemical processes in an aquifer system.</title>
        <authorList>
            <person name="Anantharaman K."/>
            <person name="Brown C.T."/>
            <person name="Hug L.A."/>
            <person name="Sharon I."/>
            <person name="Castelle C.J."/>
            <person name="Probst A.J."/>
            <person name="Thomas B.C."/>
            <person name="Singh A."/>
            <person name="Wilkins M.J."/>
            <person name="Karaoz U."/>
            <person name="Brodie E.L."/>
            <person name="Williams K.H."/>
            <person name="Hubbard S.S."/>
            <person name="Banfield J.F."/>
        </authorList>
    </citation>
    <scope>NUCLEOTIDE SEQUENCE [LARGE SCALE GENOMIC DNA]</scope>
</reference>
<sequence>MCNTPLRQRGEPDSPDVEFGCLPAVATGWRILQLTDCAKQYCEGGDKPTNETIWSKKGNDNAVTAKRTNKLQRRVIGHHALLFATRTMRAEDPVLEVNTDDFPLCPRTAAMLLNIHLITDAKLPPSDHKHHLFSRKRTLSSPTLFKFRHKKAQIEESRKTEKTVVIILSRIPNLQQSTTSE</sequence>
<dbReference type="AlphaFoldDB" id="A0A1G1VR21"/>
<protein>
    <submittedName>
        <fullName evidence="1">Uncharacterized protein</fullName>
    </submittedName>
</protein>
<accession>A0A1G1VR21</accession>
<proteinExistence type="predicted"/>